<evidence type="ECO:0000313" key="14">
    <source>
        <dbReference type="EMBL" id="EHO82997.1"/>
    </source>
</evidence>
<dbReference type="GO" id="GO:0034628">
    <property type="term" value="P:'de novo' NAD+ biosynthetic process from L-aspartate"/>
    <property type="evidence" value="ECO:0007669"/>
    <property type="project" value="TreeGrafter"/>
</dbReference>
<dbReference type="EMBL" id="AGWJ02000002">
    <property type="protein sequence ID" value="EHO82997.1"/>
    <property type="molecule type" value="Genomic_DNA"/>
</dbReference>
<dbReference type="GO" id="GO:0046872">
    <property type="term" value="F:metal ion binding"/>
    <property type="evidence" value="ECO:0007669"/>
    <property type="project" value="UniProtKB-KW"/>
</dbReference>
<evidence type="ECO:0000256" key="12">
    <source>
        <dbReference type="ARBA" id="ARBA00073059"/>
    </source>
</evidence>
<dbReference type="PANTHER" id="PTHR30573">
    <property type="entry name" value="QUINOLINATE SYNTHETASE A"/>
    <property type="match status" value="1"/>
</dbReference>
<dbReference type="UniPathway" id="UPA00253">
    <property type="reaction ID" value="UER00327"/>
</dbReference>
<keyword evidence="7" id="KW-0808">Transferase</keyword>
<keyword evidence="5" id="KW-0004">4Fe-4S</keyword>
<evidence type="ECO:0000256" key="5">
    <source>
        <dbReference type="ARBA" id="ARBA00022485"/>
    </source>
</evidence>
<dbReference type="BioCyc" id="FSP457404-HMP:GTSQ-1029-MONOMER"/>
<dbReference type="InterPro" id="IPR003473">
    <property type="entry name" value="NadA"/>
</dbReference>
<dbReference type="AlphaFoldDB" id="H1PRI4"/>
<dbReference type="EC" id="2.5.1.72" evidence="4 13"/>
<dbReference type="InterPro" id="IPR036094">
    <property type="entry name" value="NadA_sf"/>
</dbReference>
<dbReference type="NCBIfam" id="TIGR00550">
    <property type="entry name" value="nadA"/>
    <property type="match status" value="1"/>
</dbReference>
<dbReference type="Pfam" id="PF02445">
    <property type="entry name" value="NadA"/>
    <property type="match status" value="1"/>
</dbReference>
<keyword evidence="15" id="KW-1185">Reference proteome</keyword>
<dbReference type="NCBIfam" id="NF006878">
    <property type="entry name" value="PRK09375.1-2"/>
    <property type="match status" value="1"/>
</dbReference>
<name>H1PRI4_9FUSO</name>
<dbReference type="Gene3D" id="3.40.50.10800">
    <property type="entry name" value="NadA-like"/>
    <property type="match status" value="3"/>
</dbReference>
<keyword evidence="6" id="KW-0662">Pyridine nucleotide biosynthesis</keyword>
<evidence type="ECO:0000313" key="15">
    <source>
        <dbReference type="Proteomes" id="UP000003233"/>
    </source>
</evidence>
<dbReference type="PATRIC" id="fig|457404.5.peg.244"/>
<evidence type="ECO:0000256" key="3">
    <source>
        <dbReference type="ARBA" id="ARBA00005065"/>
    </source>
</evidence>
<dbReference type="GO" id="GO:0051539">
    <property type="term" value="F:4 iron, 4 sulfur cluster binding"/>
    <property type="evidence" value="ECO:0007669"/>
    <property type="project" value="UniProtKB-KW"/>
</dbReference>
<evidence type="ECO:0000256" key="7">
    <source>
        <dbReference type="ARBA" id="ARBA00022679"/>
    </source>
</evidence>
<evidence type="ECO:0000256" key="11">
    <source>
        <dbReference type="ARBA" id="ARBA00050125"/>
    </source>
</evidence>
<dbReference type="GO" id="GO:0008987">
    <property type="term" value="F:quinolinate synthetase A activity"/>
    <property type="evidence" value="ECO:0007669"/>
    <property type="project" value="UniProtKB-UniRule"/>
</dbReference>
<keyword evidence="8" id="KW-0479">Metal-binding</keyword>
<evidence type="ECO:0000256" key="10">
    <source>
        <dbReference type="ARBA" id="ARBA00023014"/>
    </source>
</evidence>
<evidence type="ECO:0000256" key="1">
    <source>
        <dbReference type="ARBA" id="ARBA00001966"/>
    </source>
</evidence>
<dbReference type="FunFam" id="3.40.50.10800:FF:000001">
    <property type="entry name" value="Quinolinate synthase A"/>
    <property type="match status" value="1"/>
</dbReference>
<evidence type="ECO:0000256" key="8">
    <source>
        <dbReference type="ARBA" id="ARBA00022723"/>
    </source>
</evidence>
<evidence type="ECO:0000256" key="2">
    <source>
        <dbReference type="ARBA" id="ARBA00003791"/>
    </source>
</evidence>
<dbReference type="HOGENOM" id="CLU_047382_0_0_0"/>
<proteinExistence type="predicted"/>
<dbReference type="SUPFAM" id="SSF142754">
    <property type="entry name" value="NadA-like"/>
    <property type="match status" value="1"/>
</dbReference>
<gene>
    <name evidence="14" type="ORF">HMPREF0402_01027</name>
</gene>
<reference evidence="14 15" key="1">
    <citation type="submission" date="2012-07" db="EMBL/GenBank/DDBJ databases">
        <title>The Genome Sequence of Fusobacterium ulcerans 12_1B.</title>
        <authorList>
            <consortium name="The Broad Institute Genome Sequencing Platform"/>
            <person name="Earl A."/>
            <person name="Ward D."/>
            <person name="Feldgarden M."/>
            <person name="Gevers D."/>
            <person name="Strauss J."/>
            <person name="Ambrose C.E."/>
            <person name="Allen-Vercoe E."/>
            <person name="Walker B."/>
            <person name="Young S.K."/>
            <person name="Zeng Q."/>
            <person name="Gargeya S."/>
            <person name="Fitzgerald M."/>
            <person name="Haas B."/>
            <person name="Abouelleil A."/>
            <person name="Alvarado L."/>
            <person name="Arachchi H.M."/>
            <person name="Berlin A.M."/>
            <person name="Chapman S.B."/>
            <person name="Goldberg J."/>
            <person name="Griggs A."/>
            <person name="Gujja S."/>
            <person name="Hansen M."/>
            <person name="Howarth C."/>
            <person name="Imamovic A."/>
            <person name="Larimer J."/>
            <person name="McCowen C."/>
            <person name="Montmayeur A."/>
            <person name="Murphy C."/>
            <person name="Neiman D."/>
            <person name="Pearson M."/>
            <person name="Priest M."/>
            <person name="Roberts A."/>
            <person name="Saif S."/>
            <person name="Shea T."/>
            <person name="Sisk P."/>
            <person name="Sykes S."/>
            <person name="Wortman J."/>
            <person name="Nusbaum C."/>
            <person name="Birren B."/>
        </authorList>
    </citation>
    <scope>NUCLEOTIDE SEQUENCE [LARGE SCALE GENOMIC DNA]</scope>
    <source>
        <strain evidence="14 15">12_1B</strain>
    </source>
</reference>
<comment type="catalytic activity">
    <reaction evidence="11">
        <text>iminosuccinate + dihydroxyacetone phosphate = quinolinate + phosphate + 2 H2O + H(+)</text>
        <dbReference type="Rhea" id="RHEA:25888"/>
        <dbReference type="ChEBI" id="CHEBI:15377"/>
        <dbReference type="ChEBI" id="CHEBI:15378"/>
        <dbReference type="ChEBI" id="CHEBI:29959"/>
        <dbReference type="ChEBI" id="CHEBI:43474"/>
        <dbReference type="ChEBI" id="CHEBI:57642"/>
        <dbReference type="ChEBI" id="CHEBI:77875"/>
        <dbReference type="EC" id="2.5.1.72"/>
    </reaction>
    <physiologicalReaction direction="left-to-right" evidence="11">
        <dbReference type="Rhea" id="RHEA:25889"/>
    </physiologicalReaction>
</comment>
<comment type="cofactor">
    <cofactor evidence="1">
        <name>[4Fe-4S] cluster</name>
        <dbReference type="ChEBI" id="CHEBI:49883"/>
    </cofactor>
</comment>
<evidence type="ECO:0000256" key="9">
    <source>
        <dbReference type="ARBA" id="ARBA00023004"/>
    </source>
</evidence>
<sequence>MINFLKDIFTYVILIFNDKTVVKADVNAGGEMKDKIKKILELKKEKGAAILAHYYVNDEVQEIADYVGDSYYLSEIAQRLDEKVIVMCGVFFMGESVKILNPEKTVLVPDENVDCPMAHMADIDKVKEVREKYEDVAVVCYVNSTAELKAASDICVTSANALKIVKKLPNKNIYFIPDEHLGRYVASQIPKKNFIFNNGCCYVHAAVTKEDVEKIKEKHPNTEILVHPECRKEIADMGDYVGSTSGILKYAEKSQKEEFMICTEVGIMYELKKNNPNKKFYSPAKEMICSNMKKIDLDKIIKVLETNEPQVHLDSKFIESANKSLEKMLELAK</sequence>
<keyword evidence="10" id="KW-0411">Iron-sulfur</keyword>
<comment type="caution">
    <text evidence="14">The sequence shown here is derived from an EMBL/GenBank/DDBJ whole genome shotgun (WGS) entry which is preliminary data.</text>
</comment>
<comment type="pathway">
    <text evidence="3">Cofactor biosynthesis; NAD(+) biosynthesis; quinolinate from iminoaspartate: step 1/1.</text>
</comment>
<dbReference type="PANTHER" id="PTHR30573:SF0">
    <property type="entry name" value="QUINOLINATE SYNTHASE, CHLOROPLASTIC"/>
    <property type="match status" value="1"/>
</dbReference>
<organism evidence="14 15">
    <name type="scientific">Fusobacterium ulcerans 12-1B</name>
    <dbReference type="NCBI Taxonomy" id="457404"/>
    <lineage>
        <taxon>Bacteria</taxon>
        <taxon>Fusobacteriati</taxon>
        <taxon>Fusobacteriota</taxon>
        <taxon>Fusobacteriia</taxon>
        <taxon>Fusobacteriales</taxon>
        <taxon>Fusobacteriaceae</taxon>
        <taxon>Fusobacterium</taxon>
    </lineage>
</organism>
<evidence type="ECO:0000256" key="4">
    <source>
        <dbReference type="ARBA" id="ARBA00012669"/>
    </source>
</evidence>
<evidence type="ECO:0000256" key="6">
    <source>
        <dbReference type="ARBA" id="ARBA00022642"/>
    </source>
</evidence>
<accession>H1PRI4</accession>
<protein>
    <recommendedName>
        <fullName evidence="12 13">Quinolinate synthase</fullName>
        <ecNumber evidence="4 13">2.5.1.72</ecNumber>
    </recommendedName>
</protein>
<keyword evidence="9" id="KW-0408">Iron</keyword>
<dbReference type="Proteomes" id="UP000003233">
    <property type="component" value="Unassembled WGS sequence"/>
</dbReference>
<dbReference type="GO" id="GO:0005829">
    <property type="term" value="C:cytosol"/>
    <property type="evidence" value="ECO:0007669"/>
    <property type="project" value="TreeGrafter"/>
</dbReference>
<evidence type="ECO:0000256" key="13">
    <source>
        <dbReference type="NCBIfam" id="TIGR00550"/>
    </source>
</evidence>
<comment type="function">
    <text evidence="2">Catalyzes the condensation of iminoaspartate with dihydroxyacetone phosphate to form quinolinate.</text>
</comment>